<feature type="region of interest" description="Disordered" evidence="3">
    <location>
        <begin position="215"/>
        <end position="244"/>
    </location>
</feature>
<comment type="caution">
    <text evidence="4">The sequence shown here is derived from an EMBL/GenBank/DDBJ whole genome shotgun (WGS) entry which is preliminary data.</text>
</comment>
<evidence type="ECO:0000313" key="5">
    <source>
        <dbReference type="Proteomes" id="UP000037460"/>
    </source>
</evidence>
<dbReference type="GO" id="GO:0016151">
    <property type="term" value="F:nickel cation binding"/>
    <property type="evidence" value="ECO:0007669"/>
    <property type="project" value="InterPro"/>
</dbReference>
<feature type="region of interest" description="Disordered" evidence="3">
    <location>
        <begin position="154"/>
        <end position="174"/>
    </location>
</feature>
<proteinExistence type="inferred from homology"/>
<accession>A0A0M0JYR7</accession>
<name>A0A0M0JYR7_9EUKA</name>
<protein>
    <submittedName>
        <fullName evidence="4">Urease accessory protein</fullName>
    </submittedName>
</protein>
<keyword evidence="5" id="KW-1185">Reference proteome</keyword>
<feature type="compositionally biased region" description="Basic and acidic residues" evidence="3">
    <location>
        <begin position="164"/>
        <end position="174"/>
    </location>
</feature>
<dbReference type="Proteomes" id="UP000037460">
    <property type="component" value="Unassembled WGS sequence"/>
</dbReference>
<evidence type="ECO:0000256" key="1">
    <source>
        <dbReference type="ARBA" id="ARBA00007177"/>
    </source>
</evidence>
<gene>
    <name evidence="4" type="ORF">Ctob_012659</name>
</gene>
<evidence type="ECO:0000256" key="2">
    <source>
        <dbReference type="ARBA" id="ARBA00023186"/>
    </source>
</evidence>
<keyword evidence="2" id="KW-0143">Chaperone</keyword>
<organism evidence="4 5">
    <name type="scientific">Chrysochromulina tobinii</name>
    <dbReference type="NCBI Taxonomy" id="1460289"/>
    <lineage>
        <taxon>Eukaryota</taxon>
        <taxon>Haptista</taxon>
        <taxon>Haptophyta</taxon>
        <taxon>Prymnesiophyceae</taxon>
        <taxon>Prymnesiales</taxon>
        <taxon>Chrysochromulinaceae</taxon>
        <taxon>Chrysochromulina</taxon>
    </lineage>
</organism>
<dbReference type="InterPro" id="IPR002669">
    <property type="entry name" value="UreD"/>
</dbReference>
<dbReference type="AlphaFoldDB" id="A0A0M0JYR7"/>
<evidence type="ECO:0000313" key="4">
    <source>
        <dbReference type="EMBL" id="KOO31705.1"/>
    </source>
</evidence>
<reference evidence="5" key="1">
    <citation type="journal article" date="2015" name="PLoS Genet.">
        <title>Genome Sequence and Transcriptome Analyses of Chrysochromulina tobin: Metabolic Tools for Enhanced Algal Fitness in the Prominent Order Prymnesiales (Haptophyceae).</title>
        <authorList>
            <person name="Hovde B.T."/>
            <person name="Deodato C.R."/>
            <person name="Hunsperger H.M."/>
            <person name="Ryken S.A."/>
            <person name="Yost W."/>
            <person name="Jha R.K."/>
            <person name="Patterson J."/>
            <person name="Monnat R.J. Jr."/>
            <person name="Barlow S.B."/>
            <person name="Starkenburg S.R."/>
            <person name="Cattolico R.A."/>
        </authorList>
    </citation>
    <scope>NUCLEOTIDE SEQUENCE</scope>
    <source>
        <strain evidence="5">CCMP291</strain>
    </source>
</reference>
<sequence>MKPDKQPSRHSMRGCVDEGALLVYAPDPLVPFAHSAYVGTQRFELQPGASLVTVDWLSSGRASCGERWAFESYESRTELRLMPERSTNPDSVPPVLVEALHLPRAGLALRAVGFDIGGVARDATVSMVVVGPRTTEVVARLHDAAAIIAQRRRGGGLEGGAGRPQRDAREGRMPSILKDDAATAASEGEGTLGAMLLGDLMLGVCDVEVGVGAAPGSAPSAAPDSAPSTAPDSAPRTASASAPRTVTVARLVAEHNEDVYRLLHYCLSPLQGTLGTTPYSDRIHAVVAAPPTKLEVSATDDL</sequence>
<comment type="similarity">
    <text evidence="1">Belongs to the UreD family.</text>
</comment>
<evidence type="ECO:0000256" key="3">
    <source>
        <dbReference type="SAM" id="MobiDB-lite"/>
    </source>
</evidence>
<dbReference type="PANTHER" id="PTHR33643">
    <property type="entry name" value="UREASE ACCESSORY PROTEIN D"/>
    <property type="match status" value="1"/>
</dbReference>
<dbReference type="PANTHER" id="PTHR33643:SF1">
    <property type="entry name" value="UREASE ACCESSORY PROTEIN D"/>
    <property type="match status" value="1"/>
</dbReference>
<dbReference type="Pfam" id="PF01774">
    <property type="entry name" value="UreD"/>
    <property type="match status" value="1"/>
</dbReference>
<dbReference type="EMBL" id="JWZX01001953">
    <property type="protein sequence ID" value="KOO31705.1"/>
    <property type="molecule type" value="Genomic_DNA"/>
</dbReference>
<dbReference type="OrthoDB" id="5550464at2759"/>